<dbReference type="AlphaFoldDB" id="A0A1M6L8F9"/>
<keyword evidence="2" id="KW-1185">Reference proteome</keyword>
<gene>
    <name evidence="1" type="ORF">SAMN02745194_03081</name>
</gene>
<dbReference type="OrthoDB" id="9937504at2"/>
<sequence length="385" mass="42441">MSSQVIDTAPTLSGEDDVVLDLGVIRNGQALITLYAREAVSSDLQLVAVGADGSAVATWRLRPPSAEPPATAEPEAEPNPYVEAGLLRMKARSRLTPEHGPVRRFELRSSQGPIRIQRSDRFQLDELFYPTPEEFSRSQIARRKCNRPLDKETQMFMTAQMAVAYADISSGGMEIAMTMTASYAYRATDLLRRDHAQRAVELLDALIGQIEQLPPSDYNENAIVSLLTARWHACAALEDMTGFQRSLTAIFDRTASICANTLVFTLCYNTVRSLCVLAGHSLVRGDTARAEACFEAIGDILRAGGSRLTLNVAHLREYSSTCRVAGPIGYFRNEIQRAEAEGVPVQQLHMSSLRGTVAEKAREHLIRPGIRSDRSDRLTEIIGTF</sequence>
<evidence type="ECO:0000313" key="2">
    <source>
        <dbReference type="Proteomes" id="UP000184387"/>
    </source>
</evidence>
<name>A0A1M6L8F9_9PROT</name>
<evidence type="ECO:0000313" key="1">
    <source>
        <dbReference type="EMBL" id="SHJ67424.1"/>
    </source>
</evidence>
<reference evidence="1 2" key="1">
    <citation type="submission" date="2016-11" db="EMBL/GenBank/DDBJ databases">
        <authorList>
            <person name="Jaros S."/>
            <person name="Januszkiewicz K."/>
            <person name="Wedrychowicz H."/>
        </authorList>
    </citation>
    <scope>NUCLEOTIDE SEQUENCE [LARGE SCALE GENOMIC DNA]</scope>
    <source>
        <strain evidence="1 2">DSM 14916</strain>
    </source>
</reference>
<dbReference type="Proteomes" id="UP000184387">
    <property type="component" value="Unassembled WGS sequence"/>
</dbReference>
<proteinExistence type="predicted"/>
<dbReference type="RefSeq" id="WP_073136278.1">
    <property type="nucleotide sequence ID" value="NZ_FQZF01000018.1"/>
</dbReference>
<accession>A0A1M6L8F9</accession>
<dbReference type="EMBL" id="FQZF01000018">
    <property type="protein sequence ID" value="SHJ67424.1"/>
    <property type="molecule type" value="Genomic_DNA"/>
</dbReference>
<organism evidence="1 2">
    <name type="scientific">Muricoccus roseus</name>
    <dbReference type="NCBI Taxonomy" id="198092"/>
    <lineage>
        <taxon>Bacteria</taxon>
        <taxon>Pseudomonadati</taxon>
        <taxon>Pseudomonadota</taxon>
        <taxon>Alphaproteobacteria</taxon>
        <taxon>Acetobacterales</taxon>
        <taxon>Roseomonadaceae</taxon>
        <taxon>Muricoccus</taxon>
    </lineage>
</organism>
<protein>
    <submittedName>
        <fullName evidence="1">Uncharacterized protein</fullName>
    </submittedName>
</protein>